<dbReference type="PANTHER" id="PTHR44196">
    <property type="entry name" value="DEHYDROGENASE/REDUCTASE SDR FAMILY MEMBER 7B"/>
    <property type="match status" value="1"/>
</dbReference>
<gene>
    <name evidence="4" type="ORF">DFR24_4784</name>
</gene>
<dbReference type="PIRSF" id="PIRSF000126">
    <property type="entry name" value="11-beta-HSD1"/>
    <property type="match status" value="1"/>
</dbReference>
<dbReference type="PRINTS" id="PR00081">
    <property type="entry name" value="GDHRDH"/>
</dbReference>
<protein>
    <recommendedName>
        <fullName evidence="6">Short-subunit dehydrogenase</fullName>
    </recommendedName>
</protein>
<dbReference type="AlphaFoldDB" id="A0A4R7NRS3"/>
<evidence type="ECO:0000256" key="3">
    <source>
        <dbReference type="RuleBase" id="RU000363"/>
    </source>
</evidence>
<proteinExistence type="inferred from homology"/>
<evidence type="ECO:0008006" key="6">
    <source>
        <dbReference type="Google" id="ProtNLM"/>
    </source>
</evidence>
<dbReference type="Pfam" id="PF00106">
    <property type="entry name" value="adh_short"/>
    <property type="match status" value="1"/>
</dbReference>
<dbReference type="RefSeq" id="WP_133883930.1">
    <property type="nucleotide sequence ID" value="NZ_SOBT01000013.1"/>
</dbReference>
<dbReference type="GO" id="GO:0016491">
    <property type="term" value="F:oxidoreductase activity"/>
    <property type="evidence" value="ECO:0007669"/>
    <property type="project" value="UniProtKB-KW"/>
</dbReference>
<reference evidence="4 5" key="1">
    <citation type="submission" date="2019-03" db="EMBL/GenBank/DDBJ databases">
        <title>Genomic Encyclopedia of Type Strains, Phase IV (KMG-IV): sequencing the most valuable type-strain genomes for metagenomic binning, comparative biology and taxonomic classification.</title>
        <authorList>
            <person name="Goeker M."/>
        </authorList>
    </citation>
    <scope>NUCLEOTIDE SEQUENCE [LARGE SCALE GENOMIC DNA]</scope>
    <source>
        <strain evidence="4 5">DSM 26377</strain>
    </source>
</reference>
<evidence type="ECO:0000313" key="5">
    <source>
        <dbReference type="Proteomes" id="UP000295341"/>
    </source>
</evidence>
<keyword evidence="5" id="KW-1185">Reference proteome</keyword>
<dbReference type="PANTHER" id="PTHR44196:SF2">
    <property type="entry name" value="SHORT-CHAIN DEHYDROGENASE-RELATED"/>
    <property type="match status" value="1"/>
</dbReference>
<evidence type="ECO:0000256" key="1">
    <source>
        <dbReference type="ARBA" id="ARBA00006484"/>
    </source>
</evidence>
<dbReference type="GO" id="GO:0016020">
    <property type="term" value="C:membrane"/>
    <property type="evidence" value="ECO:0007669"/>
    <property type="project" value="TreeGrafter"/>
</dbReference>
<dbReference type="EMBL" id="SOBT01000013">
    <property type="protein sequence ID" value="TDU23261.1"/>
    <property type="molecule type" value="Genomic_DNA"/>
</dbReference>
<accession>A0A4R7NRS3</accession>
<comment type="caution">
    <text evidence="4">The sequence shown here is derived from an EMBL/GenBank/DDBJ whole genome shotgun (WGS) entry which is preliminary data.</text>
</comment>
<organism evidence="4 5">
    <name type="scientific">Panacagrimonas perspica</name>
    <dbReference type="NCBI Taxonomy" id="381431"/>
    <lineage>
        <taxon>Bacteria</taxon>
        <taxon>Pseudomonadati</taxon>
        <taxon>Pseudomonadota</taxon>
        <taxon>Gammaproteobacteria</taxon>
        <taxon>Nevskiales</taxon>
        <taxon>Nevskiaceae</taxon>
        <taxon>Panacagrimonas</taxon>
    </lineage>
</organism>
<dbReference type="SUPFAM" id="SSF51735">
    <property type="entry name" value="NAD(P)-binding Rossmann-fold domains"/>
    <property type="match status" value="1"/>
</dbReference>
<evidence type="ECO:0000256" key="2">
    <source>
        <dbReference type="ARBA" id="ARBA00023002"/>
    </source>
</evidence>
<dbReference type="Gene3D" id="3.40.50.720">
    <property type="entry name" value="NAD(P)-binding Rossmann-like Domain"/>
    <property type="match status" value="1"/>
</dbReference>
<dbReference type="Proteomes" id="UP000295341">
    <property type="component" value="Unassembled WGS sequence"/>
</dbReference>
<dbReference type="InterPro" id="IPR036291">
    <property type="entry name" value="NAD(P)-bd_dom_sf"/>
</dbReference>
<comment type="similarity">
    <text evidence="1 3">Belongs to the short-chain dehydrogenases/reductases (SDR) family.</text>
</comment>
<name>A0A4R7NRS3_9GAMM</name>
<sequence length="268" mass="28199">MDQFGCALVTGASGGIGEAFARRLAADGLDLMLVARSSAKLSKLAKALRKSCGVRVETVSADLALPDAGPRLKEVADGFEFNVDFLINNAGFGMVGDFDTLDPERTQQMVALNVAAVVGVTQAFLPDMLAQKRGAILNIASMAAFQPTPFMSVYGASKAFVLSFSEGLWGEYRKRGIRVLAICPGPVDTGFFDATGVPETRAGIPRRMMLKADRVVAESLEALSKNKMVIVPGGMGQGLVAGLPRLAPRKWIAAGVAGMLGRSTKSSD</sequence>
<dbReference type="InterPro" id="IPR002347">
    <property type="entry name" value="SDR_fam"/>
</dbReference>
<evidence type="ECO:0000313" key="4">
    <source>
        <dbReference type="EMBL" id="TDU23261.1"/>
    </source>
</evidence>
<dbReference type="PRINTS" id="PR00080">
    <property type="entry name" value="SDRFAMILY"/>
</dbReference>
<keyword evidence="2" id="KW-0560">Oxidoreductase</keyword>